<dbReference type="Gene3D" id="3.40.50.1820">
    <property type="entry name" value="alpha/beta hydrolase"/>
    <property type="match status" value="1"/>
</dbReference>
<feature type="chain" id="PRO_5005202459" description="Palmitoyl-protein thioesterase 1" evidence="9">
    <location>
        <begin position="20"/>
        <end position="331"/>
    </location>
</feature>
<evidence type="ECO:0000256" key="6">
    <source>
        <dbReference type="ARBA" id="ARBA00023157"/>
    </source>
</evidence>
<evidence type="ECO:0000256" key="1">
    <source>
        <dbReference type="ARBA" id="ARBA00010758"/>
    </source>
</evidence>
<sequence length="331" mass="36647">MRLPRELAFSLLLPLTSLALPTLEADQIPLSSPASALVKNHTNVRPLVLWHGLGDSHSSPGMLKFANLIRDVHPGIFVHSIYIEENLDADQRAGFFGNVNEQLEGVSQQIAGIDELKHGFDAIGFSQGGQFLRAYVERYNSPSVHNLLTFGSQHMGVSDLPLCAPGDVLCQIARRAARFGVYSKYAQTNLIQAQYFRDPDQLSTYLEVNEFLASINNEVANAVNNTYADNLASLEHLVLILFSEDKTVVPKESSWFGSYEPKDEGAVALLPGAERPIIPMRLQPTYIADTFGLRTLDERGAVILEVCEGEHMRISEECWKPLVERFVGAPL</sequence>
<dbReference type="InterPro" id="IPR029058">
    <property type="entry name" value="AB_hydrolase_fold"/>
</dbReference>
<dbReference type="InterPro" id="IPR002472">
    <property type="entry name" value="Palm_thioest"/>
</dbReference>
<dbReference type="PRINTS" id="PR00414">
    <property type="entry name" value="PPTHIESTRASE"/>
</dbReference>
<dbReference type="OrthoDB" id="10263094at2759"/>
<dbReference type="GO" id="GO:0008474">
    <property type="term" value="F:palmitoyl-(protein) hydrolase activity"/>
    <property type="evidence" value="ECO:0007669"/>
    <property type="project" value="UniProtKB-EC"/>
</dbReference>
<keyword evidence="11" id="KW-1185">Reference proteome</keyword>
<evidence type="ECO:0000256" key="3">
    <source>
        <dbReference type="ARBA" id="ARBA00014212"/>
    </source>
</evidence>
<dbReference type="Proteomes" id="UP000053477">
    <property type="component" value="Unassembled WGS sequence"/>
</dbReference>
<evidence type="ECO:0000313" key="11">
    <source>
        <dbReference type="Proteomes" id="UP000053477"/>
    </source>
</evidence>
<dbReference type="EMBL" id="KQ085882">
    <property type="protein sequence ID" value="KLO20375.1"/>
    <property type="molecule type" value="Genomic_DNA"/>
</dbReference>
<reference evidence="10 11" key="1">
    <citation type="submission" date="2015-04" db="EMBL/GenBank/DDBJ databases">
        <title>Complete genome sequence of Schizopora paradoxa KUC8140, a cosmopolitan wood degrader in East Asia.</title>
        <authorList>
            <consortium name="DOE Joint Genome Institute"/>
            <person name="Min B."/>
            <person name="Park H."/>
            <person name="Jang Y."/>
            <person name="Kim J.-J."/>
            <person name="Kim K.H."/>
            <person name="Pangilinan J."/>
            <person name="Lipzen A."/>
            <person name="Riley R."/>
            <person name="Grigoriev I.V."/>
            <person name="Spatafora J.W."/>
            <person name="Choi I.-G."/>
        </authorList>
    </citation>
    <scope>NUCLEOTIDE SEQUENCE [LARGE SCALE GENOMIC DNA]</scope>
    <source>
        <strain evidence="10 11">KUC8140</strain>
    </source>
</reference>
<keyword evidence="7" id="KW-0325">Glycoprotein</keyword>
<dbReference type="STRING" id="27342.A0A0H2S7X9"/>
<feature type="signal peptide" evidence="9">
    <location>
        <begin position="1"/>
        <end position="19"/>
    </location>
</feature>
<protein>
    <recommendedName>
        <fullName evidence="3">Palmitoyl-protein thioesterase 1</fullName>
        <ecNumber evidence="2">3.1.2.22</ecNumber>
    </recommendedName>
    <alternativeName>
        <fullName evidence="8">Palmitoyl-protein hydrolase 1</fullName>
    </alternativeName>
</protein>
<comment type="similarity">
    <text evidence="1">Belongs to the palmitoyl-protein thioesterase family.</text>
</comment>
<dbReference type="AlphaFoldDB" id="A0A0H2S7X9"/>
<evidence type="ECO:0000256" key="5">
    <source>
        <dbReference type="ARBA" id="ARBA00022801"/>
    </source>
</evidence>
<evidence type="ECO:0000256" key="4">
    <source>
        <dbReference type="ARBA" id="ARBA00022729"/>
    </source>
</evidence>
<accession>A0A0H2S7X9</accession>
<dbReference type="Pfam" id="PF02089">
    <property type="entry name" value="Palm_thioest"/>
    <property type="match status" value="1"/>
</dbReference>
<gene>
    <name evidence="10" type="ORF">SCHPADRAFT_934236</name>
</gene>
<keyword evidence="4 9" id="KW-0732">Signal</keyword>
<keyword evidence="6" id="KW-1015">Disulfide bond</keyword>
<evidence type="ECO:0000256" key="2">
    <source>
        <dbReference type="ARBA" id="ARBA00012423"/>
    </source>
</evidence>
<dbReference type="PANTHER" id="PTHR11247">
    <property type="entry name" value="PALMITOYL-PROTEIN THIOESTERASE/DOLICHYLDIPHOSPHATASE 1"/>
    <property type="match status" value="1"/>
</dbReference>
<evidence type="ECO:0000313" key="10">
    <source>
        <dbReference type="EMBL" id="KLO20375.1"/>
    </source>
</evidence>
<organism evidence="10 11">
    <name type="scientific">Schizopora paradoxa</name>
    <dbReference type="NCBI Taxonomy" id="27342"/>
    <lineage>
        <taxon>Eukaryota</taxon>
        <taxon>Fungi</taxon>
        <taxon>Dikarya</taxon>
        <taxon>Basidiomycota</taxon>
        <taxon>Agaricomycotina</taxon>
        <taxon>Agaricomycetes</taxon>
        <taxon>Hymenochaetales</taxon>
        <taxon>Schizoporaceae</taxon>
        <taxon>Schizopora</taxon>
    </lineage>
</organism>
<name>A0A0H2S7X9_9AGAM</name>
<dbReference type="SUPFAM" id="SSF53474">
    <property type="entry name" value="alpha/beta-Hydrolases"/>
    <property type="match status" value="1"/>
</dbReference>
<dbReference type="InParanoid" id="A0A0H2S7X9"/>
<dbReference type="PANTHER" id="PTHR11247:SF8">
    <property type="entry name" value="PALMITOYL-PROTEIN THIOESTERASE 1"/>
    <property type="match status" value="1"/>
</dbReference>
<keyword evidence="5" id="KW-0378">Hydrolase</keyword>
<dbReference type="EC" id="3.1.2.22" evidence="2"/>
<evidence type="ECO:0000256" key="8">
    <source>
        <dbReference type="ARBA" id="ARBA00031934"/>
    </source>
</evidence>
<proteinExistence type="inferred from homology"/>
<evidence type="ECO:0000256" key="9">
    <source>
        <dbReference type="SAM" id="SignalP"/>
    </source>
</evidence>
<evidence type="ECO:0000256" key="7">
    <source>
        <dbReference type="ARBA" id="ARBA00023180"/>
    </source>
</evidence>
<dbReference type="FunFam" id="3.40.50.1820:FF:000107">
    <property type="entry name" value="Palmitoyl-protein thioesterase 1"/>
    <property type="match status" value="1"/>
</dbReference>